<dbReference type="PANTHER" id="PTHR10098:SF106">
    <property type="entry name" value="TETRATRICOPEPTIDE REPEAT PROTEIN 28-LIKE PROTEIN"/>
    <property type="match status" value="1"/>
</dbReference>
<reference evidence="6 7" key="1">
    <citation type="submission" date="2007-01" db="EMBL/GenBank/DDBJ databases">
        <authorList>
            <person name="Haygood M."/>
            <person name="Podell S."/>
            <person name="Anderson C."/>
            <person name="Hopkinson B."/>
            <person name="Roe K."/>
            <person name="Barbeau K."/>
            <person name="Gaasterland T."/>
            <person name="Ferriera S."/>
            <person name="Johnson J."/>
            <person name="Kravitz S."/>
            <person name="Beeson K."/>
            <person name="Sutton G."/>
            <person name="Rogers Y.-H."/>
            <person name="Friedman R."/>
            <person name="Frazier M."/>
            <person name="Venter J.C."/>
        </authorList>
    </citation>
    <scope>NUCLEOTIDE SEQUENCE [LARGE SCALE GENOMIC DNA]</scope>
    <source>
        <strain evidence="6 7">ATCC 23134</strain>
    </source>
</reference>
<evidence type="ECO:0000256" key="1">
    <source>
        <dbReference type="PROSITE-ProRule" id="PRU00339"/>
    </source>
</evidence>
<dbReference type="PROSITE" id="PS50293">
    <property type="entry name" value="TPR_REGION"/>
    <property type="match status" value="3"/>
</dbReference>
<dbReference type="Pfam" id="PF13424">
    <property type="entry name" value="TPR_12"/>
    <property type="match status" value="4"/>
</dbReference>
<feature type="transmembrane region" description="Helical" evidence="3">
    <location>
        <begin position="524"/>
        <end position="543"/>
    </location>
</feature>
<dbReference type="InterPro" id="IPR011990">
    <property type="entry name" value="TPR-like_helical_dom_sf"/>
</dbReference>
<keyword evidence="7" id="KW-1185">Reference proteome</keyword>
<keyword evidence="3" id="KW-0472">Membrane</keyword>
<feature type="repeat" description="TPR" evidence="1">
    <location>
        <begin position="122"/>
        <end position="155"/>
    </location>
</feature>
<dbReference type="InterPro" id="IPR036457">
    <property type="entry name" value="PPM-type-like_dom_sf"/>
</dbReference>
<dbReference type="SMART" id="SM00028">
    <property type="entry name" value="TPR"/>
    <property type="match status" value="9"/>
</dbReference>
<dbReference type="InterPro" id="IPR019734">
    <property type="entry name" value="TPR_rpt"/>
</dbReference>
<evidence type="ECO:0000256" key="3">
    <source>
        <dbReference type="SAM" id="Phobius"/>
    </source>
</evidence>
<accession>A1ZRS9</accession>
<feature type="repeat" description="TPR" evidence="1">
    <location>
        <begin position="202"/>
        <end position="235"/>
    </location>
</feature>
<evidence type="ECO:0000259" key="5">
    <source>
        <dbReference type="SMART" id="SM00331"/>
    </source>
</evidence>
<evidence type="ECO:0000256" key="2">
    <source>
        <dbReference type="SAM" id="Coils"/>
    </source>
</evidence>
<feature type="domain" description="PPM-type phosphatase" evidence="5">
    <location>
        <begin position="628"/>
        <end position="859"/>
    </location>
</feature>
<feature type="repeat" description="TPR" evidence="1">
    <location>
        <begin position="322"/>
        <end position="355"/>
    </location>
</feature>
<sequence length="859" mass="98262">MKTYVLCILLCLTTCNVFAWQTRKLDSLLKVLETNIIHEQKVKVYVKIARRYNALSDSLNTALYIQKAIALAQKTNYPKGEADAYHRQAWMLRRKGYYTAANTLFKQALKISKKASYDNGIANAYNGLGAVHDDQAHYEEALKYYQKTLAIDRKMGNKRGLSSDYNNIGIVYQKQGKYRLALKYYQKSMQLDKVLGDKSGMAYGYNNIGIVYSKLGNYPLTLEYYRKSLAIKQALGNTQGVANSYHNMGAVYRKQGNYPKALEHYKKSLKINEKTGSKKNVANNYTNIGSVFHALNNDSLALAYVTRALRVYKQLQNRQGIANNYKMIGNIHQTAGRFQQAEVYYQKFLAMEKEIGNKESLADGYLNLGMLAIETKQYVQAQNYLEIALTMHKAQGRKDPVSETQVALAEVFFLQKNYPKAIHYATQGVAKAEEVGNPATIRDGAAILAKSHHLQGQPAKAYQYQVIFKQMSDSLINVENTRKITRMEVELEFRQAKDSMQKANTLQRAQLEKEQLTNRFQRNINWLVLTVLTIVLVFMFFVYRSRQQQKRLNVQLQQQKQGLKAQSEELTTLNEELLQNKEEIAAQRDILAFRNTELLHHQYRINKSFKAAQVIQHTLLPSDQLLRRLFSDYFVLYQPKDVVSGDFYWIAEVGKRWVMVVADCTGHGVPGAFMTLIGSKLLDSIVKINQVVQPAEILTQLNESVLHTMKRNTGQQQEIDMIAGMDAVVLSVSSKDNHFEIDFAGAKNDLLYFDPLTRTFGELKGSRMSVGGFQTKRKVFTQQHISLPAHSILYAGSDGFQDQNNEQRKRFGYDALKQLLEQNVAYPLTQQKNLLEEALKTHMQYSEQRDDILWLGLKL</sequence>
<dbReference type="EMBL" id="AAWS01000028">
    <property type="protein sequence ID" value="EAY26984.1"/>
    <property type="molecule type" value="Genomic_DNA"/>
</dbReference>
<gene>
    <name evidence="6" type="ORF">M23134_03636</name>
</gene>
<keyword evidence="3" id="KW-0812">Transmembrane</keyword>
<name>A1ZRS9_MICM2</name>
<dbReference type="Gene3D" id="3.60.40.10">
    <property type="entry name" value="PPM-type phosphatase domain"/>
    <property type="match status" value="1"/>
</dbReference>
<organism evidence="6 7">
    <name type="scientific">Microscilla marina ATCC 23134</name>
    <dbReference type="NCBI Taxonomy" id="313606"/>
    <lineage>
        <taxon>Bacteria</taxon>
        <taxon>Pseudomonadati</taxon>
        <taxon>Bacteroidota</taxon>
        <taxon>Cytophagia</taxon>
        <taxon>Cytophagales</taxon>
        <taxon>Microscillaceae</taxon>
        <taxon>Microscilla</taxon>
    </lineage>
</organism>
<keyword evidence="3" id="KW-1133">Transmembrane helix</keyword>
<protein>
    <submittedName>
        <fullName evidence="6">Tetratricopeptide repeat domain protein</fullName>
    </submittedName>
</protein>
<keyword evidence="2" id="KW-0175">Coiled coil</keyword>
<evidence type="ECO:0000313" key="6">
    <source>
        <dbReference type="EMBL" id="EAY26984.1"/>
    </source>
</evidence>
<evidence type="ECO:0000256" key="4">
    <source>
        <dbReference type="SAM" id="SignalP"/>
    </source>
</evidence>
<evidence type="ECO:0000313" key="7">
    <source>
        <dbReference type="Proteomes" id="UP000004095"/>
    </source>
</evidence>
<keyword evidence="4" id="KW-0732">Signal</keyword>
<keyword evidence="1" id="KW-0802">TPR repeat</keyword>
<dbReference type="eggNOG" id="COG2208">
    <property type="taxonomic scope" value="Bacteria"/>
</dbReference>
<comment type="caution">
    <text evidence="6">The sequence shown here is derived from an EMBL/GenBank/DDBJ whole genome shotgun (WGS) entry which is preliminary data.</text>
</comment>
<proteinExistence type="predicted"/>
<dbReference type="PROSITE" id="PS50005">
    <property type="entry name" value="TPR"/>
    <property type="match status" value="5"/>
</dbReference>
<dbReference type="SMART" id="SM00331">
    <property type="entry name" value="PP2C_SIG"/>
    <property type="match status" value="1"/>
</dbReference>
<dbReference type="eggNOG" id="COG0457">
    <property type="taxonomic scope" value="Bacteria"/>
</dbReference>
<feature type="repeat" description="TPR" evidence="1">
    <location>
        <begin position="242"/>
        <end position="275"/>
    </location>
</feature>
<feature type="chain" id="PRO_5002641832" evidence="4">
    <location>
        <begin position="20"/>
        <end position="859"/>
    </location>
</feature>
<dbReference type="Gene3D" id="1.25.40.10">
    <property type="entry name" value="Tetratricopeptide repeat domain"/>
    <property type="match status" value="2"/>
</dbReference>
<dbReference type="SUPFAM" id="SSF48452">
    <property type="entry name" value="TPR-like"/>
    <property type="match status" value="3"/>
</dbReference>
<dbReference type="InterPro" id="IPR001932">
    <property type="entry name" value="PPM-type_phosphatase-like_dom"/>
</dbReference>
<dbReference type="Pfam" id="PF07228">
    <property type="entry name" value="SpoIIE"/>
    <property type="match status" value="1"/>
</dbReference>
<feature type="repeat" description="TPR" evidence="1">
    <location>
        <begin position="162"/>
        <end position="195"/>
    </location>
</feature>
<dbReference type="PANTHER" id="PTHR10098">
    <property type="entry name" value="RAPSYN-RELATED"/>
    <property type="match status" value="1"/>
</dbReference>
<dbReference type="OrthoDB" id="1523646at2"/>
<dbReference type="AlphaFoldDB" id="A1ZRS9"/>
<dbReference type="RefSeq" id="WP_004156574.1">
    <property type="nucleotide sequence ID" value="NZ_AAWS01000028.1"/>
</dbReference>
<feature type="signal peptide" evidence="4">
    <location>
        <begin position="1"/>
        <end position="19"/>
    </location>
</feature>
<dbReference type="Proteomes" id="UP000004095">
    <property type="component" value="Unassembled WGS sequence"/>
</dbReference>
<feature type="coiled-coil region" evidence="2">
    <location>
        <begin position="546"/>
        <end position="587"/>
    </location>
</feature>